<evidence type="ECO:0000256" key="1">
    <source>
        <dbReference type="ARBA" id="ARBA00022741"/>
    </source>
</evidence>
<feature type="domain" description="PhoH-like protein" evidence="4">
    <location>
        <begin position="34"/>
        <end position="230"/>
    </location>
</feature>
<dbReference type="InterPro" id="IPR027417">
    <property type="entry name" value="P-loop_NTPase"/>
</dbReference>
<accession>A0A6J5M958</accession>
<dbReference type="EMBL" id="LR796420">
    <property type="protein sequence ID" value="CAB4143238.1"/>
    <property type="molecule type" value="Genomic_DNA"/>
</dbReference>
<keyword evidence="1" id="KW-0547">Nucleotide-binding</keyword>
<dbReference type="InterPro" id="IPR003714">
    <property type="entry name" value="PhoH"/>
</dbReference>
<organism evidence="5">
    <name type="scientific">uncultured Caudovirales phage</name>
    <dbReference type="NCBI Taxonomy" id="2100421"/>
    <lineage>
        <taxon>Viruses</taxon>
        <taxon>Duplodnaviria</taxon>
        <taxon>Heunggongvirae</taxon>
        <taxon>Uroviricota</taxon>
        <taxon>Caudoviricetes</taxon>
        <taxon>Peduoviridae</taxon>
        <taxon>Maltschvirus</taxon>
        <taxon>Maltschvirus maltsch</taxon>
    </lineage>
</organism>
<name>A0A6J5M958_9CAUD</name>
<evidence type="ECO:0000259" key="4">
    <source>
        <dbReference type="Pfam" id="PF02562"/>
    </source>
</evidence>
<gene>
    <name evidence="5" type="ORF">UFOVP449_140</name>
</gene>
<feature type="compositionally biased region" description="Basic and acidic residues" evidence="3">
    <location>
        <begin position="8"/>
        <end position="21"/>
    </location>
</feature>
<evidence type="ECO:0000256" key="2">
    <source>
        <dbReference type="ARBA" id="ARBA00022840"/>
    </source>
</evidence>
<dbReference type="SUPFAM" id="SSF52540">
    <property type="entry name" value="P-loop containing nucleoside triphosphate hydrolases"/>
    <property type="match status" value="1"/>
</dbReference>
<dbReference type="Gene3D" id="3.40.50.300">
    <property type="entry name" value="P-loop containing nucleotide triphosphate hydrolases"/>
    <property type="match status" value="1"/>
</dbReference>
<dbReference type="GO" id="GO:0005524">
    <property type="term" value="F:ATP binding"/>
    <property type="evidence" value="ECO:0007669"/>
    <property type="project" value="UniProtKB-KW"/>
</dbReference>
<feature type="region of interest" description="Disordered" evidence="3">
    <location>
        <begin position="1"/>
        <end position="23"/>
    </location>
</feature>
<evidence type="ECO:0000256" key="3">
    <source>
        <dbReference type="SAM" id="MobiDB-lite"/>
    </source>
</evidence>
<protein>
    <submittedName>
        <fullName evidence="5">PhoH Phosphate starvation-inducible protein PhoH, predicted ATPase</fullName>
    </submittedName>
</protein>
<dbReference type="PANTHER" id="PTHR30473">
    <property type="entry name" value="PROTEIN PHOH"/>
    <property type="match status" value="1"/>
</dbReference>
<dbReference type="Pfam" id="PF02562">
    <property type="entry name" value="PhoH"/>
    <property type="match status" value="1"/>
</dbReference>
<sequence length="242" mass="27820">MGENQSAKYREMTEKIREQKQGPKGPIKFQLQLNDEQKIAKEKILNNAITVLSGKAGSGKTLLACQVGLDLLFKKSIQKIIITRPTVSKEEIGFLPGDLREKMEPWMQPIYSNFYQLYNKQKIDEIIENGTVEIVPVAFMRGRTFLDSFIIVDEAQNCTHDQMEMITSRLGVRSKMVICGDTQQVDLKSRGESGFKFLLSAAKRVKDMDSMTLLTNHRHTIVDALLEEYEKFKEQQEQLKRR</sequence>
<dbReference type="InterPro" id="IPR051451">
    <property type="entry name" value="PhoH2-like"/>
</dbReference>
<dbReference type="PANTHER" id="PTHR30473:SF2">
    <property type="entry name" value="PIN DOMAIN-CONTAINING PROTEIN"/>
    <property type="match status" value="1"/>
</dbReference>
<keyword evidence="2" id="KW-0067">ATP-binding</keyword>
<reference evidence="5" key="1">
    <citation type="submission" date="2020-04" db="EMBL/GenBank/DDBJ databases">
        <authorList>
            <person name="Chiriac C."/>
            <person name="Salcher M."/>
            <person name="Ghai R."/>
            <person name="Kavagutti S V."/>
        </authorList>
    </citation>
    <scope>NUCLEOTIDE SEQUENCE</scope>
</reference>
<proteinExistence type="predicted"/>
<evidence type="ECO:0000313" key="5">
    <source>
        <dbReference type="EMBL" id="CAB4143238.1"/>
    </source>
</evidence>